<evidence type="ECO:0000313" key="3">
    <source>
        <dbReference type="EMBL" id="CAE0818153.1"/>
    </source>
</evidence>
<evidence type="ECO:0000313" key="2">
    <source>
        <dbReference type="EMBL" id="CAE0818152.1"/>
    </source>
</evidence>
<dbReference type="EMBL" id="HBJA01084144">
    <property type="protein sequence ID" value="CAE0818152.1"/>
    <property type="molecule type" value="Transcribed_RNA"/>
</dbReference>
<feature type="transmembrane region" description="Helical" evidence="1">
    <location>
        <begin position="30"/>
        <end position="57"/>
    </location>
</feature>
<reference evidence="2" key="1">
    <citation type="submission" date="2021-01" db="EMBL/GenBank/DDBJ databases">
        <authorList>
            <person name="Corre E."/>
            <person name="Pelletier E."/>
            <person name="Niang G."/>
            <person name="Scheremetjew M."/>
            <person name="Finn R."/>
            <person name="Kale V."/>
            <person name="Holt S."/>
            <person name="Cochrane G."/>
            <person name="Meng A."/>
            <person name="Brown T."/>
            <person name="Cohen L."/>
        </authorList>
    </citation>
    <scope>NUCLEOTIDE SEQUENCE</scope>
    <source>
        <strain evidence="2">CCMP1594</strain>
    </source>
</reference>
<dbReference type="EMBL" id="HBJA01084145">
    <property type="protein sequence ID" value="CAE0818153.1"/>
    <property type="molecule type" value="Transcribed_RNA"/>
</dbReference>
<dbReference type="AlphaFoldDB" id="A0A6T2BX67"/>
<keyword evidence="1" id="KW-0472">Membrane</keyword>
<protein>
    <submittedName>
        <fullName evidence="2">Uncharacterized protein</fullName>
    </submittedName>
</protein>
<proteinExistence type="predicted"/>
<feature type="transmembrane region" description="Helical" evidence="1">
    <location>
        <begin position="77"/>
        <end position="97"/>
    </location>
</feature>
<gene>
    <name evidence="2" type="ORF">EGYM00163_LOCUS29320</name>
    <name evidence="3" type="ORF">EGYM00163_LOCUS29321</name>
</gene>
<keyword evidence="1" id="KW-0812">Transmembrane</keyword>
<accession>A0A6T2BX67</accession>
<evidence type="ECO:0000256" key="1">
    <source>
        <dbReference type="SAM" id="Phobius"/>
    </source>
</evidence>
<sequence>MGGMTAVLHCADTALSKQQRGLFPQRVNRLVLQFALFVVDIAIIPVFAPGVGCFASQDWGVGLPSMWAVLQCVVQSPFLQRFIIVHVVIGLCFTVCHADKGFVGSIDDVFVIISVLLPYLAMAAVLSIGGATAQDLDCAYSWCRFLEGIATSSP</sequence>
<name>A0A6T2BX67_9EUGL</name>
<keyword evidence="1" id="KW-1133">Transmembrane helix</keyword>
<organism evidence="2">
    <name type="scientific">Eutreptiella gymnastica</name>
    <dbReference type="NCBI Taxonomy" id="73025"/>
    <lineage>
        <taxon>Eukaryota</taxon>
        <taxon>Discoba</taxon>
        <taxon>Euglenozoa</taxon>
        <taxon>Euglenida</taxon>
        <taxon>Spirocuta</taxon>
        <taxon>Euglenophyceae</taxon>
        <taxon>Eutreptiales</taxon>
        <taxon>Eutreptiaceae</taxon>
        <taxon>Eutreptiella</taxon>
    </lineage>
</organism>
<feature type="transmembrane region" description="Helical" evidence="1">
    <location>
        <begin position="109"/>
        <end position="131"/>
    </location>
</feature>